<feature type="transmembrane region" description="Helical" evidence="2">
    <location>
        <begin position="437"/>
        <end position="459"/>
    </location>
</feature>
<evidence type="ECO:0000256" key="1">
    <source>
        <dbReference type="SAM" id="MobiDB-lite"/>
    </source>
</evidence>
<dbReference type="Proteomes" id="UP001371305">
    <property type="component" value="Unassembled WGS sequence"/>
</dbReference>
<dbReference type="RefSeq" id="WP_341407135.1">
    <property type="nucleotide sequence ID" value="NZ_JBBUKT010000011.1"/>
</dbReference>
<feature type="transmembrane region" description="Helical" evidence="2">
    <location>
        <begin position="495"/>
        <end position="519"/>
    </location>
</feature>
<keyword evidence="2" id="KW-1133">Transmembrane helix</keyword>
<feature type="region of interest" description="Disordered" evidence="1">
    <location>
        <begin position="1"/>
        <end position="21"/>
    </location>
</feature>
<feature type="transmembrane region" description="Helical" evidence="2">
    <location>
        <begin position="466"/>
        <end position="483"/>
    </location>
</feature>
<name>A0ABU9B204_9BACT</name>
<proteinExistence type="predicted"/>
<organism evidence="3 4">
    <name type="scientific">Luteolibacter soli</name>
    <dbReference type="NCBI Taxonomy" id="3135280"/>
    <lineage>
        <taxon>Bacteria</taxon>
        <taxon>Pseudomonadati</taxon>
        <taxon>Verrucomicrobiota</taxon>
        <taxon>Verrucomicrobiia</taxon>
        <taxon>Verrucomicrobiales</taxon>
        <taxon>Verrucomicrobiaceae</taxon>
        <taxon>Luteolibacter</taxon>
    </lineage>
</organism>
<feature type="transmembrane region" description="Helical" evidence="2">
    <location>
        <begin position="315"/>
        <end position="333"/>
    </location>
</feature>
<keyword evidence="4" id="KW-1185">Reference proteome</keyword>
<dbReference type="EMBL" id="JBBUKT010000011">
    <property type="protein sequence ID" value="MEK7953371.1"/>
    <property type="molecule type" value="Genomic_DNA"/>
</dbReference>
<evidence type="ECO:0000313" key="3">
    <source>
        <dbReference type="EMBL" id="MEK7953371.1"/>
    </source>
</evidence>
<keyword evidence="2" id="KW-0472">Membrane</keyword>
<feature type="compositionally biased region" description="Polar residues" evidence="1">
    <location>
        <begin position="8"/>
        <end position="18"/>
    </location>
</feature>
<evidence type="ECO:0000313" key="4">
    <source>
        <dbReference type="Proteomes" id="UP001371305"/>
    </source>
</evidence>
<protein>
    <submittedName>
        <fullName evidence="3">Uncharacterized protein</fullName>
    </submittedName>
</protein>
<feature type="transmembrane region" description="Helical" evidence="2">
    <location>
        <begin position="358"/>
        <end position="376"/>
    </location>
</feature>
<sequence>MPEARTLQGLTNFGSSLNPKDRLRERLDPETRDFVYACIGSDHEVAKNLQRQWELHPDELGIYEELVHRRIAAKEGLPPGFQKTWRRRDGDNGMWLFLEAVGKNEEWKAKGPPAGETFSRETLDLLRQSASAPRFKSYLPELRKHRLALLGPTDTMAGETEIFLYSISALWAPSIRYQNDALLTFSKAAKQAVVDKNATELAAVIKSYERLPGRLAGNGSTLLDLIPAASSWSEASKVMVQASRDLGLQEEELRMEELGKQFSDYQATYHRSRADAKPMSSLARVLVSGPLPDVVVEASAFEPGRRVEYAVMERMSALLAAIVVLLFLAVAVVESFRRGRRVNGLATGLEPLFHRVDLLWTLGLGVVVPLLWYFGITRGTAFGLRDIGMTYYENQPHPILIQEGAALVFMLLMIVQTVRWRVSTRTSFLALKPARPWIGWTMAGVAAVVMLSAGGVRWLPGNQQRYLQAIAATGGLPLLWLLWETGMMLFSSRDQALGGVLLCRRMIVPLTLLAGLLLACRGPLMATERYCHAQDNVTRADRERGGLTLLESQVVENVRRRMHKAFSEASSAR</sequence>
<gene>
    <name evidence="3" type="ORF">WKV53_22845</name>
</gene>
<evidence type="ECO:0000256" key="2">
    <source>
        <dbReference type="SAM" id="Phobius"/>
    </source>
</evidence>
<comment type="caution">
    <text evidence="3">The sequence shown here is derived from an EMBL/GenBank/DDBJ whole genome shotgun (WGS) entry which is preliminary data.</text>
</comment>
<keyword evidence="2" id="KW-0812">Transmembrane</keyword>
<reference evidence="3 4" key="1">
    <citation type="submission" date="2024-04" db="EMBL/GenBank/DDBJ databases">
        <title>Luteolibacter sp. isolated from soil.</title>
        <authorList>
            <person name="An J."/>
        </authorList>
    </citation>
    <scope>NUCLEOTIDE SEQUENCE [LARGE SCALE GENOMIC DNA]</scope>
    <source>
        <strain evidence="3 4">Y139</strain>
    </source>
</reference>
<accession>A0ABU9B204</accession>